<reference evidence="1" key="1">
    <citation type="submission" date="2021-05" db="EMBL/GenBank/DDBJ databases">
        <authorList>
            <person name="Scholz U."/>
            <person name="Mascher M."/>
            <person name="Fiebig A."/>
        </authorList>
    </citation>
    <scope>NUCLEOTIDE SEQUENCE [LARGE SCALE GENOMIC DNA]</scope>
</reference>
<accession>A0ACD5XLW8</accession>
<evidence type="ECO:0000313" key="1">
    <source>
        <dbReference type="EnsemblPlants" id="AVESA.00010b.r2.5AG0847330.1.CDS"/>
    </source>
</evidence>
<proteinExistence type="predicted"/>
<organism evidence="1 2">
    <name type="scientific">Avena sativa</name>
    <name type="common">Oat</name>
    <dbReference type="NCBI Taxonomy" id="4498"/>
    <lineage>
        <taxon>Eukaryota</taxon>
        <taxon>Viridiplantae</taxon>
        <taxon>Streptophyta</taxon>
        <taxon>Embryophyta</taxon>
        <taxon>Tracheophyta</taxon>
        <taxon>Spermatophyta</taxon>
        <taxon>Magnoliopsida</taxon>
        <taxon>Liliopsida</taxon>
        <taxon>Poales</taxon>
        <taxon>Poaceae</taxon>
        <taxon>BOP clade</taxon>
        <taxon>Pooideae</taxon>
        <taxon>Poodae</taxon>
        <taxon>Poeae</taxon>
        <taxon>Poeae Chloroplast Group 1 (Aveneae type)</taxon>
        <taxon>Aveninae</taxon>
        <taxon>Avena</taxon>
    </lineage>
</organism>
<name>A0ACD5XLW8_AVESA</name>
<dbReference type="Proteomes" id="UP001732700">
    <property type="component" value="Chromosome 5A"/>
</dbReference>
<sequence length="653" mass="70201">MEAVVYHCFVTSSMKKYVKPPVQTASLQRSDCPSWLTLSHQLKEAASSAGSRLALQAATFLMLDHPSLKKPAKQLSRVEHWPCSALAVALDSLESSEMICGFVKLLGLACSDRTFGADRRSWRIGTGQGARAARRIVGSRQAATMSASAVASARTVSFYCHTCSARFSLPAQSSPFHFTLCPRCRRDYLDDSPAPPHREPQPILPPPPPPCAAPWPSRSVTSSALSPPTPIPSSAAETTSTSHDLLPPPLPPWLLQASAPHDPRNYSDCPPPPPPPPPIRHVSSSNSPSTRLPRTLVSPCTRSSSSSTRSPPPPPPPSLATWDFSFGFSDPVVATGVEGSTMNMSVHQVCREFRSSPAVSRQSSAYSSACSSPRLPSPPPHQQLQPASTTPETTPTSQGLLPPPPLPWDSPPTSQGLLPLPPPPPPLPWDSPATSQGQGLLPPLLWDSPLHSAWDDDEYSFSPSDSDYQSPLRPLPVSSYHATFETPLQLPRARAAPAPVSAYDAATFDDTPPQRGGSRAAPAESIAALPTVTVTDSTLVCPVCTDPLPPSAPARRLPCGHLYHSDCIVTWLSLRNSCPVCRCSIPMFHSTAADTTASSPSRQVQPRRRSLPGGRRIRRICSRLLGRMEISRDRQANTSRDRQTDSTGDVVHV</sequence>
<evidence type="ECO:0000313" key="2">
    <source>
        <dbReference type="Proteomes" id="UP001732700"/>
    </source>
</evidence>
<keyword evidence="2" id="KW-1185">Reference proteome</keyword>
<protein>
    <submittedName>
        <fullName evidence="1">Uncharacterized protein</fullName>
    </submittedName>
</protein>
<reference evidence="1" key="2">
    <citation type="submission" date="2025-09" db="UniProtKB">
        <authorList>
            <consortium name="EnsemblPlants"/>
        </authorList>
    </citation>
    <scope>IDENTIFICATION</scope>
</reference>
<dbReference type="EnsemblPlants" id="AVESA.00010b.r2.5AG0847330.1">
    <property type="protein sequence ID" value="AVESA.00010b.r2.5AG0847330.1.CDS"/>
    <property type="gene ID" value="AVESA.00010b.r2.5AG0847330"/>
</dbReference>